<dbReference type="EMBL" id="HBGK01029456">
    <property type="protein sequence ID" value="CAD9287775.1"/>
    <property type="molecule type" value="Transcribed_RNA"/>
</dbReference>
<dbReference type="InterPro" id="IPR029058">
    <property type="entry name" value="AB_hydrolase_fold"/>
</dbReference>
<feature type="region of interest" description="Disordered" evidence="1">
    <location>
        <begin position="282"/>
        <end position="328"/>
    </location>
</feature>
<evidence type="ECO:0000256" key="1">
    <source>
        <dbReference type="SAM" id="MobiDB-lite"/>
    </source>
</evidence>
<dbReference type="GO" id="GO:0006629">
    <property type="term" value="P:lipid metabolic process"/>
    <property type="evidence" value="ECO:0007669"/>
    <property type="project" value="InterPro"/>
</dbReference>
<dbReference type="AlphaFoldDB" id="A0A7S1V4L5"/>
<accession>A0A7S1V4L5</accession>
<sequence>MSTPLPDDFSEEDYAFALNCAKLASQTYDDDDNDVVNALLKAVKGIDNVKEQSFTTPDYEVIESTKNNSLLKSIRDDGLDYSLFKHKDTGHLVLAFRGTEPLSIADWLSDAKQVLGKSRQYKTAVGLAKRKVKDLGENGDVEISFTGHSLGGGLATACALATGKKAVVFDAAGLSGATTDELDLPDLMIEANKANITNINVRECFVSDWNKKMDDTTLGTLPLFPCNQYGRQIWLESVSKEAKFKGLLSLLPGVVESFLETFLNHAWHVYTYQLENRKFLPHESTPTSSNENDSTMAPSETVAKRNRSHVDATPPNAVTPSNKKQKTD</sequence>
<proteinExistence type="predicted"/>
<reference evidence="2" key="1">
    <citation type="submission" date="2021-01" db="EMBL/GenBank/DDBJ databases">
        <authorList>
            <person name="Corre E."/>
            <person name="Pelletier E."/>
            <person name="Niang G."/>
            <person name="Scheremetjew M."/>
            <person name="Finn R."/>
            <person name="Kale V."/>
            <person name="Holt S."/>
            <person name="Cochrane G."/>
            <person name="Meng A."/>
            <person name="Brown T."/>
            <person name="Cohen L."/>
        </authorList>
    </citation>
    <scope>NUCLEOTIDE SEQUENCE</scope>
    <source>
        <strain evidence="2">CCMP 410</strain>
    </source>
</reference>
<organism evidence="2">
    <name type="scientific">Grammatophora oceanica</name>
    <dbReference type="NCBI Taxonomy" id="210454"/>
    <lineage>
        <taxon>Eukaryota</taxon>
        <taxon>Sar</taxon>
        <taxon>Stramenopiles</taxon>
        <taxon>Ochrophyta</taxon>
        <taxon>Bacillariophyta</taxon>
        <taxon>Fragilariophyceae</taxon>
        <taxon>Fragilariophycidae</taxon>
        <taxon>Rhabdonematales</taxon>
        <taxon>Grammatophoraceae</taxon>
        <taxon>Grammatophora</taxon>
    </lineage>
</organism>
<evidence type="ECO:0000313" key="2">
    <source>
        <dbReference type="EMBL" id="CAD9287775.1"/>
    </source>
</evidence>
<feature type="compositionally biased region" description="Polar residues" evidence="1">
    <location>
        <begin position="284"/>
        <end position="298"/>
    </location>
</feature>
<protein>
    <recommendedName>
        <fullName evidence="3">Fungal lipase-like domain-containing protein</fullName>
    </recommendedName>
</protein>
<dbReference type="Pfam" id="PF26363">
    <property type="entry name" value="Phospholipase-like"/>
    <property type="match status" value="1"/>
</dbReference>
<evidence type="ECO:0008006" key="3">
    <source>
        <dbReference type="Google" id="ProtNLM"/>
    </source>
</evidence>
<gene>
    <name evidence="2" type="ORF">GOCE00092_LOCUS15367</name>
</gene>
<name>A0A7S1V4L5_9STRA</name>
<dbReference type="Gene3D" id="3.40.50.1820">
    <property type="entry name" value="alpha/beta hydrolase"/>
    <property type="match status" value="1"/>
</dbReference>
<dbReference type="SUPFAM" id="SSF53474">
    <property type="entry name" value="alpha/beta-Hydrolases"/>
    <property type="match status" value="1"/>
</dbReference>